<keyword evidence="1" id="KW-1133">Transmembrane helix</keyword>
<organism evidence="2 3">
    <name type="scientific">Steinernema glaseri</name>
    <dbReference type="NCBI Taxonomy" id="37863"/>
    <lineage>
        <taxon>Eukaryota</taxon>
        <taxon>Metazoa</taxon>
        <taxon>Ecdysozoa</taxon>
        <taxon>Nematoda</taxon>
        <taxon>Chromadorea</taxon>
        <taxon>Rhabditida</taxon>
        <taxon>Tylenchina</taxon>
        <taxon>Panagrolaimomorpha</taxon>
        <taxon>Strongyloidoidea</taxon>
        <taxon>Steinernematidae</taxon>
        <taxon>Steinernema</taxon>
    </lineage>
</organism>
<proteinExistence type="predicted"/>
<keyword evidence="2" id="KW-1185">Reference proteome</keyword>
<sequence length="271" mass="30584">MFIAESLIRWGIAADMEDDSEKTLKLAIGSLKLSLGIILPPFYIRFIYIFVSRKKYRSLECYQIMIFSGILQLFAGPAAICSGLLHLIGYDPHNIFLFVIIVFSASIAAELCLNLVLALNRLKVIFDISIPTWIYKILMTIDCLYGIAYAGLLMSPYCGYVMRVGHFTGFYDFSKPYTQLFNTVNCVLMTGSSVLTFLCYLAIVVKILWSSSKTTAALKKERTVFIYAGVRFSIDIGQKKQQCIGHSKDPELVWMDMRTEATVSIKSTVSW</sequence>
<feature type="transmembrane region" description="Helical" evidence="1">
    <location>
        <begin position="95"/>
        <end position="117"/>
    </location>
</feature>
<feature type="transmembrane region" description="Helical" evidence="1">
    <location>
        <begin position="33"/>
        <end position="52"/>
    </location>
</feature>
<reference evidence="3" key="1">
    <citation type="submission" date="2016-11" db="UniProtKB">
        <authorList>
            <consortium name="WormBaseParasite"/>
        </authorList>
    </citation>
    <scope>IDENTIFICATION</scope>
</reference>
<evidence type="ECO:0000313" key="3">
    <source>
        <dbReference type="WBParaSite" id="L893_g17979.t1"/>
    </source>
</evidence>
<evidence type="ECO:0000256" key="1">
    <source>
        <dbReference type="SAM" id="Phobius"/>
    </source>
</evidence>
<dbReference type="Proteomes" id="UP000095287">
    <property type="component" value="Unplaced"/>
</dbReference>
<feature type="transmembrane region" description="Helical" evidence="1">
    <location>
        <begin position="64"/>
        <end position="89"/>
    </location>
</feature>
<keyword evidence="1" id="KW-0472">Membrane</keyword>
<feature type="transmembrane region" description="Helical" evidence="1">
    <location>
        <begin position="182"/>
        <end position="209"/>
    </location>
</feature>
<dbReference type="WBParaSite" id="L893_g17979.t1">
    <property type="protein sequence ID" value="L893_g17979.t1"/>
    <property type="gene ID" value="L893_g17979"/>
</dbReference>
<protein>
    <submittedName>
        <fullName evidence="3">7TM_GPCR_Srx domain-containing protein</fullName>
    </submittedName>
</protein>
<evidence type="ECO:0000313" key="2">
    <source>
        <dbReference type="Proteomes" id="UP000095287"/>
    </source>
</evidence>
<name>A0A1I7YN38_9BILA</name>
<dbReference type="AlphaFoldDB" id="A0A1I7YN38"/>
<feature type="transmembrane region" description="Helical" evidence="1">
    <location>
        <begin position="137"/>
        <end position="162"/>
    </location>
</feature>
<accession>A0A1I7YN38</accession>
<keyword evidence="1" id="KW-0812">Transmembrane</keyword>